<reference evidence="2 3" key="1">
    <citation type="submission" date="2019-03" db="EMBL/GenBank/DDBJ databases">
        <title>Genomic Encyclopedia of Archaeal and Bacterial Type Strains, Phase II (KMG-II): from individual species to whole genera.</title>
        <authorList>
            <person name="Goeker M."/>
        </authorList>
    </citation>
    <scope>NUCLEOTIDE SEQUENCE [LARGE SCALE GENOMIC DNA]</scope>
    <source>
        <strain evidence="2 3">DSM 18435</strain>
    </source>
</reference>
<dbReference type="AlphaFoldDB" id="A0A4R6THE2"/>
<protein>
    <submittedName>
        <fullName evidence="2">Uncharacterized protein DUF2752</fullName>
    </submittedName>
</protein>
<feature type="transmembrane region" description="Helical" evidence="1">
    <location>
        <begin position="50"/>
        <end position="68"/>
    </location>
</feature>
<keyword evidence="1" id="KW-0812">Transmembrane</keyword>
<keyword evidence="1" id="KW-1133">Transmembrane helix</keyword>
<comment type="caution">
    <text evidence="2">The sequence shown here is derived from an EMBL/GenBank/DDBJ whole genome shotgun (WGS) entry which is preliminary data.</text>
</comment>
<dbReference type="RefSeq" id="WP_133644871.1">
    <property type="nucleotide sequence ID" value="NZ_SNYI01000003.1"/>
</dbReference>
<evidence type="ECO:0000256" key="1">
    <source>
        <dbReference type="SAM" id="Phobius"/>
    </source>
</evidence>
<gene>
    <name evidence="2" type="ORF">CLV82_2748</name>
</gene>
<sequence>MKLQPTIPAIAGQEYMLPCLNKQIFGFECPGCGVQRSFWLLLDGKFGEAFLMYPAIYPLILLLLFLIADRFIRIRYANTISITLMVLSVVSILTNYIFKLI</sequence>
<keyword evidence="1" id="KW-0472">Membrane</keyword>
<dbReference type="Proteomes" id="UP000295468">
    <property type="component" value="Unassembled WGS sequence"/>
</dbReference>
<dbReference type="EMBL" id="SNYI01000003">
    <property type="protein sequence ID" value="TDQ29293.1"/>
    <property type="molecule type" value="Genomic_DNA"/>
</dbReference>
<feature type="transmembrane region" description="Helical" evidence="1">
    <location>
        <begin position="80"/>
        <end position="98"/>
    </location>
</feature>
<dbReference type="OrthoDB" id="9815897at2"/>
<organism evidence="2 3">
    <name type="scientific">Zeaxanthinibacter enoshimensis</name>
    <dbReference type="NCBI Taxonomy" id="392009"/>
    <lineage>
        <taxon>Bacteria</taxon>
        <taxon>Pseudomonadati</taxon>
        <taxon>Bacteroidota</taxon>
        <taxon>Flavobacteriia</taxon>
        <taxon>Flavobacteriales</taxon>
        <taxon>Flavobacteriaceae</taxon>
        <taxon>Zeaxanthinibacter</taxon>
    </lineage>
</organism>
<evidence type="ECO:0000313" key="3">
    <source>
        <dbReference type="Proteomes" id="UP000295468"/>
    </source>
</evidence>
<evidence type="ECO:0000313" key="2">
    <source>
        <dbReference type="EMBL" id="TDQ29293.1"/>
    </source>
</evidence>
<dbReference type="InterPro" id="IPR021215">
    <property type="entry name" value="DUF2752"/>
</dbReference>
<accession>A0A4R6THE2</accession>
<name>A0A4R6THE2_9FLAO</name>
<proteinExistence type="predicted"/>
<dbReference type="Pfam" id="PF10825">
    <property type="entry name" value="DUF2752"/>
    <property type="match status" value="1"/>
</dbReference>
<keyword evidence="3" id="KW-1185">Reference proteome</keyword>